<feature type="transmembrane region" description="Helical" evidence="5">
    <location>
        <begin position="6"/>
        <end position="27"/>
    </location>
</feature>
<evidence type="ECO:0000256" key="3">
    <source>
        <dbReference type="ARBA" id="ARBA00022989"/>
    </source>
</evidence>
<feature type="transmembrane region" description="Helical" evidence="5">
    <location>
        <begin position="155"/>
        <end position="177"/>
    </location>
</feature>
<keyword evidence="7" id="KW-1185">Reference proteome</keyword>
<evidence type="ECO:0000313" key="7">
    <source>
        <dbReference type="Proteomes" id="UP000184375"/>
    </source>
</evidence>
<feature type="transmembrane region" description="Helical" evidence="5">
    <location>
        <begin position="184"/>
        <end position="203"/>
    </location>
</feature>
<dbReference type="PANTHER" id="PTHR35529">
    <property type="entry name" value="MANGANESE EFFLUX PUMP MNTP-RELATED"/>
    <property type="match status" value="1"/>
</dbReference>
<protein>
    <submittedName>
        <fullName evidence="6">Putative sporulation protein YtaF</fullName>
    </submittedName>
</protein>
<keyword evidence="4 5" id="KW-0472">Membrane</keyword>
<reference evidence="7" key="1">
    <citation type="submission" date="2016-11" db="EMBL/GenBank/DDBJ databases">
        <authorList>
            <person name="Varghese N."/>
            <person name="Submissions S."/>
        </authorList>
    </citation>
    <scope>NUCLEOTIDE SEQUENCE [LARGE SCALE GENOMIC DNA]</scope>
    <source>
        <strain evidence="7">DSM 18802</strain>
    </source>
</reference>
<evidence type="ECO:0000256" key="5">
    <source>
        <dbReference type="SAM" id="Phobius"/>
    </source>
</evidence>
<name>A0A1M7IF70_9FIRM</name>
<gene>
    <name evidence="6" type="ORF">SAMN05660826_00947</name>
</gene>
<organism evidence="6 7">
    <name type="scientific">Caldanaerovirga acetigignens</name>
    <dbReference type="NCBI Taxonomy" id="447595"/>
    <lineage>
        <taxon>Bacteria</taxon>
        <taxon>Bacillati</taxon>
        <taxon>Bacillota</taxon>
        <taxon>Clostridia</taxon>
        <taxon>Thermosediminibacterales</taxon>
        <taxon>Thermosediminibacteraceae</taxon>
        <taxon>Caldanaerovirga</taxon>
    </lineage>
</organism>
<dbReference type="OrthoDB" id="1679205at2"/>
<dbReference type="InterPro" id="IPR014205">
    <property type="entry name" value="Spore_YtaF"/>
</dbReference>
<feature type="transmembrane region" description="Helical" evidence="5">
    <location>
        <begin position="68"/>
        <end position="87"/>
    </location>
</feature>
<dbReference type="STRING" id="447595.SAMN05660826_00947"/>
<dbReference type="RefSeq" id="WP_073255413.1">
    <property type="nucleotide sequence ID" value="NZ_FRCR01000004.1"/>
</dbReference>
<accession>A0A1M7IF70</accession>
<feature type="transmembrane region" description="Helical" evidence="5">
    <location>
        <begin position="39"/>
        <end position="62"/>
    </location>
</feature>
<feature type="transmembrane region" description="Helical" evidence="5">
    <location>
        <begin position="130"/>
        <end position="149"/>
    </location>
</feature>
<dbReference type="PANTHER" id="PTHR35529:SF2">
    <property type="entry name" value="SPORULATION PROTEIN YTAF-RELATED"/>
    <property type="match status" value="1"/>
</dbReference>
<evidence type="ECO:0000313" key="6">
    <source>
        <dbReference type="EMBL" id="SHM39233.1"/>
    </source>
</evidence>
<sequence>MADFFSCLFLSIAVSVDSFFAGLTYGLRGIRIPILSQFIIAFSTSAAFFLSMTMGCIIERVVPFDLSRYAGSAILILLGFLSLKETFKREGFKERKKKTSTIFSIVVDIMREPESADFDVSGIIESKESFFLGAALALDAVGAGLGAGAMGFKVIHAVLLVAVFEFALMSVGLYLGGKNIRKKVLTLSCLPGIILILIGIFRLI</sequence>
<keyword evidence="1" id="KW-1003">Cell membrane</keyword>
<keyword evidence="2 5" id="KW-0812">Transmembrane</keyword>
<keyword evidence="3 5" id="KW-1133">Transmembrane helix</keyword>
<dbReference type="AlphaFoldDB" id="A0A1M7IF70"/>
<dbReference type="Proteomes" id="UP000184375">
    <property type="component" value="Unassembled WGS sequence"/>
</dbReference>
<dbReference type="InterPro" id="IPR003810">
    <property type="entry name" value="Mntp/YtaF"/>
</dbReference>
<dbReference type="Pfam" id="PF02659">
    <property type="entry name" value="Mntp"/>
    <property type="match status" value="1"/>
</dbReference>
<proteinExistence type="predicted"/>
<evidence type="ECO:0000256" key="2">
    <source>
        <dbReference type="ARBA" id="ARBA00022692"/>
    </source>
</evidence>
<evidence type="ECO:0000256" key="1">
    <source>
        <dbReference type="ARBA" id="ARBA00022475"/>
    </source>
</evidence>
<dbReference type="EMBL" id="FRCR01000004">
    <property type="protein sequence ID" value="SHM39233.1"/>
    <property type="molecule type" value="Genomic_DNA"/>
</dbReference>
<evidence type="ECO:0000256" key="4">
    <source>
        <dbReference type="ARBA" id="ARBA00023136"/>
    </source>
</evidence>
<dbReference type="NCBIfam" id="TIGR02840">
    <property type="entry name" value="spore_YtaF"/>
    <property type="match status" value="1"/>
</dbReference>